<dbReference type="EMBL" id="MU856159">
    <property type="protein sequence ID" value="KAK3897463.1"/>
    <property type="molecule type" value="Genomic_DNA"/>
</dbReference>
<sequence length="179" mass="19179">MDGDKSSGENLLDRKNILVAQLITAFRDLEKLATDPVDSTATIGQTAYISMATETLMSVLIKSTEDLASLTRQIRELWIVGPLRNPGSRDTEADQAVRDDAGQVLAMLNSLRDKQRQRMALQAVQAGAGFTYERGDVDGPAPPLQPQPAAGDAAAPAPVQVKTEPQDASLSALRPGQRL</sequence>
<protein>
    <recommendedName>
        <fullName evidence="9">Mediator complex subunit 22</fullName>
    </recommendedName>
</protein>
<dbReference type="GO" id="GO:0016592">
    <property type="term" value="C:mediator complex"/>
    <property type="evidence" value="ECO:0007669"/>
    <property type="project" value="InterPro"/>
</dbReference>
<keyword evidence="5" id="KW-0539">Nucleus</keyword>
<evidence type="ECO:0000256" key="2">
    <source>
        <dbReference type="ARBA" id="ARBA00005942"/>
    </source>
</evidence>
<proteinExistence type="inferred from homology"/>
<name>A0AAN6MCF2_9PEZI</name>
<feature type="compositionally biased region" description="Low complexity" evidence="6">
    <location>
        <begin position="147"/>
        <end position="158"/>
    </location>
</feature>
<evidence type="ECO:0000256" key="1">
    <source>
        <dbReference type="ARBA" id="ARBA00004123"/>
    </source>
</evidence>
<evidence type="ECO:0000256" key="5">
    <source>
        <dbReference type="ARBA" id="ARBA00023242"/>
    </source>
</evidence>
<keyword evidence="8" id="KW-1185">Reference proteome</keyword>
<evidence type="ECO:0000256" key="4">
    <source>
        <dbReference type="ARBA" id="ARBA00023163"/>
    </source>
</evidence>
<comment type="caution">
    <text evidence="7">The sequence shown here is derived from an EMBL/GenBank/DDBJ whole genome shotgun (WGS) entry which is preliminary data.</text>
</comment>
<keyword evidence="4" id="KW-0804">Transcription</keyword>
<comment type="subcellular location">
    <subcellularLocation>
        <location evidence="1">Nucleus</location>
    </subcellularLocation>
</comment>
<gene>
    <name evidence="7" type="ORF">C8A05DRAFT_38983</name>
</gene>
<reference evidence="7" key="2">
    <citation type="submission" date="2023-05" db="EMBL/GenBank/DDBJ databases">
        <authorList>
            <consortium name="Lawrence Berkeley National Laboratory"/>
            <person name="Steindorff A."/>
            <person name="Hensen N."/>
            <person name="Bonometti L."/>
            <person name="Westerberg I."/>
            <person name="Brannstrom I.O."/>
            <person name="Guillou S."/>
            <person name="Cros-Aarteil S."/>
            <person name="Calhoun S."/>
            <person name="Haridas S."/>
            <person name="Kuo A."/>
            <person name="Mondo S."/>
            <person name="Pangilinan J."/>
            <person name="Riley R."/>
            <person name="Labutti K."/>
            <person name="Andreopoulos B."/>
            <person name="Lipzen A."/>
            <person name="Chen C."/>
            <person name="Yanf M."/>
            <person name="Daum C."/>
            <person name="Ng V."/>
            <person name="Clum A."/>
            <person name="Ohm R."/>
            <person name="Martin F."/>
            <person name="Silar P."/>
            <person name="Natvig D."/>
            <person name="Lalanne C."/>
            <person name="Gautier V."/>
            <person name="Ament-Velasquez S.L."/>
            <person name="Kruys A."/>
            <person name="Hutchinson M.I."/>
            <person name="Powell A.J."/>
            <person name="Barry K."/>
            <person name="Miller A.N."/>
            <person name="Grigoriev I.V."/>
            <person name="Debuchy R."/>
            <person name="Gladieux P."/>
            <person name="Thoren M.H."/>
            <person name="Johannesson H."/>
        </authorList>
    </citation>
    <scope>NUCLEOTIDE SEQUENCE</scope>
    <source>
        <strain evidence="7">CBS 103.79</strain>
    </source>
</reference>
<dbReference type="GO" id="GO:0006357">
    <property type="term" value="P:regulation of transcription by RNA polymerase II"/>
    <property type="evidence" value="ECO:0007669"/>
    <property type="project" value="InterPro"/>
</dbReference>
<keyword evidence="3" id="KW-0805">Transcription regulation</keyword>
<reference evidence="7" key="1">
    <citation type="journal article" date="2023" name="Mol. Phylogenet. Evol.">
        <title>Genome-scale phylogeny and comparative genomics of the fungal order Sordariales.</title>
        <authorList>
            <person name="Hensen N."/>
            <person name="Bonometti L."/>
            <person name="Westerberg I."/>
            <person name="Brannstrom I.O."/>
            <person name="Guillou S."/>
            <person name="Cros-Aarteil S."/>
            <person name="Calhoun S."/>
            <person name="Haridas S."/>
            <person name="Kuo A."/>
            <person name="Mondo S."/>
            <person name="Pangilinan J."/>
            <person name="Riley R."/>
            <person name="LaButti K."/>
            <person name="Andreopoulos B."/>
            <person name="Lipzen A."/>
            <person name="Chen C."/>
            <person name="Yan M."/>
            <person name="Daum C."/>
            <person name="Ng V."/>
            <person name="Clum A."/>
            <person name="Steindorff A."/>
            <person name="Ohm R.A."/>
            <person name="Martin F."/>
            <person name="Silar P."/>
            <person name="Natvig D.O."/>
            <person name="Lalanne C."/>
            <person name="Gautier V."/>
            <person name="Ament-Velasquez S.L."/>
            <person name="Kruys A."/>
            <person name="Hutchinson M.I."/>
            <person name="Powell A.J."/>
            <person name="Barry K."/>
            <person name="Miller A.N."/>
            <person name="Grigoriev I.V."/>
            <person name="Debuchy R."/>
            <person name="Gladieux P."/>
            <person name="Hiltunen Thoren M."/>
            <person name="Johannesson H."/>
        </authorList>
    </citation>
    <scope>NUCLEOTIDE SEQUENCE</scope>
    <source>
        <strain evidence="7">CBS 103.79</strain>
    </source>
</reference>
<dbReference type="Gene3D" id="6.10.280.160">
    <property type="entry name" value="Mediator of RNA polymerase II transcription subunit 22"/>
    <property type="match status" value="1"/>
</dbReference>
<evidence type="ECO:0008006" key="9">
    <source>
        <dbReference type="Google" id="ProtNLM"/>
    </source>
</evidence>
<feature type="region of interest" description="Disordered" evidence="6">
    <location>
        <begin position="132"/>
        <end position="179"/>
    </location>
</feature>
<evidence type="ECO:0000256" key="6">
    <source>
        <dbReference type="SAM" id="MobiDB-lite"/>
    </source>
</evidence>
<accession>A0AAN6MCF2</accession>
<organism evidence="7 8">
    <name type="scientific">Staphylotrichum tortipilum</name>
    <dbReference type="NCBI Taxonomy" id="2831512"/>
    <lineage>
        <taxon>Eukaryota</taxon>
        <taxon>Fungi</taxon>
        <taxon>Dikarya</taxon>
        <taxon>Ascomycota</taxon>
        <taxon>Pezizomycotina</taxon>
        <taxon>Sordariomycetes</taxon>
        <taxon>Sordariomycetidae</taxon>
        <taxon>Sordariales</taxon>
        <taxon>Chaetomiaceae</taxon>
        <taxon>Staphylotrichum</taxon>
    </lineage>
</organism>
<evidence type="ECO:0000313" key="8">
    <source>
        <dbReference type="Proteomes" id="UP001303889"/>
    </source>
</evidence>
<dbReference type="Pfam" id="PF06179">
    <property type="entry name" value="Med22"/>
    <property type="match status" value="1"/>
</dbReference>
<dbReference type="Proteomes" id="UP001303889">
    <property type="component" value="Unassembled WGS sequence"/>
</dbReference>
<evidence type="ECO:0000313" key="7">
    <source>
        <dbReference type="EMBL" id="KAK3897463.1"/>
    </source>
</evidence>
<comment type="similarity">
    <text evidence="2">Belongs to the Mediator complex subunit 22 family.</text>
</comment>
<dbReference type="InterPro" id="IPR009332">
    <property type="entry name" value="Med22"/>
</dbReference>
<dbReference type="GO" id="GO:0003712">
    <property type="term" value="F:transcription coregulator activity"/>
    <property type="evidence" value="ECO:0007669"/>
    <property type="project" value="InterPro"/>
</dbReference>
<evidence type="ECO:0000256" key="3">
    <source>
        <dbReference type="ARBA" id="ARBA00023015"/>
    </source>
</evidence>
<dbReference type="AlphaFoldDB" id="A0AAN6MCF2"/>